<evidence type="ECO:0000313" key="2">
    <source>
        <dbReference type="Proteomes" id="UP000503287"/>
    </source>
</evidence>
<keyword evidence="2" id="KW-1185">Reference proteome</keyword>
<name>A0A6G6SL31_PROVU</name>
<evidence type="ECO:0000313" key="1">
    <source>
        <dbReference type="EMBL" id="QIF95117.1"/>
    </source>
</evidence>
<proteinExistence type="predicted"/>
<reference evidence="1 2" key="1">
    <citation type="submission" date="2020-01" db="EMBL/GenBank/DDBJ databases">
        <title>The genomic epidemiology of tigecycline resistance gene tet(X) variants in a swine farm in China.</title>
        <authorList>
            <person name="Peng K."/>
            <person name="Li R."/>
        </authorList>
    </citation>
    <scope>NUCLEOTIDE SEQUENCE [LARGE SCALE GENOMIC DNA]</scope>
    <source>
        <strain evidence="1 2">ZN3</strain>
    </source>
</reference>
<accession>A0A6G6SL31</accession>
<protein>
    <submittedName>
        <fullName evidence="1">Uncharacterized protein</fullName>
    </submittedName>
</protein>
<dbReference type="Proteomes" id="UP000503287">
    <property type="component" value="Chromosome"/>
</dbReference>
<gene>
    <name evidence="1" type="ORF">GTH24_14965</name>
</gene>
<organism evidence="1 2">
    <name type="scientific">Proteus vulgaris</name>
    <dbReference type="NCBI Taxonomy" id="585"/>
    <lineage>
        <taxon>Bacteria</taxon>
        <taxon>Pseudomonadati</taxon>
        <taxon>Pseudomonadota</taxon>
        <taxon>Gammaproteobacteria</taxon>
        <taxon>Enterobacterales</taxon>
        <taxon>Morganellaceae</taxon>
        <taxon>Proteus</taxon>
    </lineage>
</organism>
<dbReference type="RefSeq" id="WP_064720843.1">
    <property type="nucleotide sequence ID" value="NZ_CP047344.1"/>
</dbReference>
<dbReference type="GeneID" id="93393346"/>
<sequence>MDYYLTNAINGIGFTLHKDACKKVLLTERRFYLGYYFGEYNAIQEAKRVTSGMVVLCSECMKKPQ</sequence>
<dbReference type="OrthoDB" id="6466783at2"/>
<dbReference type="AlphaFoldDB" id="A0A6G6SL31"/>
<dbReference type="EMBL" id="CP047344">
    <property type="protein sequence ID" value="QIF95117.1"/>
    <property type="molecule type" value="Genomic_DNA"/>
</dbReference>